<dbReference type="PANTHER" id="PTHR46238">
    <property type="entry name" value="REVERSE TRANSCRIPTASE DOMAIN-CONTAINING PROTEIN"/>
    <property type="match status" value="1"/>
</dbReference>
<dbReference type="EMBL" id="JACXVP010000010">
    <property type="protein sequence ID" value="KAG5579354.1"/>
    <property type="molecule type" value="Genomic_DNA"/>
</dbReference>
<name>A0A9J5WUB7_SOLCO</name>
<accession>A0A9J5WUB7</accession>
<dbReference type="PANTHER" id="PTHR46238:SF8">
    <property type="entry name" value="ENDONUCLEASE_EXONUCLEASE_PHOSPHATASE DOMAIN-CONTAINING PROTEIN"/>
    <property type="match status" value="1"/>
</dbReference>
<gene>
    <name evidence="1" type="ORF">H5410_049981</name>
</gene>
<evidence type="ECO:0000313" key="2">
    <source>
        <dbReference type="Proteomes" id="UP000824120"/>
    </source>
</evidence>
<evidence type="ECO:0000313" key="1">
    <source>
        <dbReference type="EMBL" id="KAG5579354.1"/>
    </source>
</evidence>
<proteinExistence type="predicted"/>
<dbReference type="AlphaFoldDB" id="A0A9J5WUB7"/>
<comment type="caution">
    <text evidence="1">The sequence shown here is derived from an EMBL/GenBank/DDBJ whole genome shotgun (WGS) entry which is preliminary data.</text>
</comment>
<dbReference type="OrthoDB" id="1283502at2759"/>
<protein>
    <submittedName>
        <fullName evidence="1">Uncharacterized protein</fullName>
    </submittedName>
</protein>
<sequence length="129" mass="14944">MREVRLIWFEHVKRRCIDASIRRCERLVVARVWRGRGRPKRTWGVLLYFFENLHFESSVNQKQSVISTKVELRTAYILLFPDPTCGITRCTVVMLFGFNGVWRCWPDFMELDGGFTAAMVGGGGGRRLG</sequence>
<reference evidence="1 2" key="1">
    <citation type="submission" date="2020-09" db="EMBL/GenBank/DDBJ databases">
        <title>De no assembly of potato wild relative species, Solanum commersonii.</title>
        <authorList>
            <person name="Cho K."/>
        </authorList>
    </citation>
    <scope>NUCLEOTIDE SEQUENCE [LARGE SCALE GENOMIC DNA]</scope>
    <source>
        <strain evidence="1">LZ3.2</strain>
        <tissue evidence="1">Leaf</tissue>
    </source>
</reference>
<dbReference type="Proteomes" id="UP000824120">
    <property type="component" value="Chromosome 10"/>
</dbReference>
<organism evidence="1 2">
    <name type="scientific">Solanum commersonii</name>
    <name type="common">Commerson's wild potato</name>
    <name type="synonym">Commerson's nightshade</name>
    <dbReference type="NCBI Taxonomy" id="4109"/>
    <lineage>
        <taxon>Eukaryota</taxon>
        <taxon>Viridiplantae</taxon>
        <taxon>Streptophyta</taxon>
        <taxon>Embryophyta</taxon>
        <taxon>Tracheophyta</taxon>
        <taxon>Spermatophyta</taxon>
        <taxon>Magnoliopsida</taxon>
        <taxon>eudicotyledons</taxon>
        <taxon>Gunneridae</taxon>
        <taxon>Pentapetalae</taxon>
        <taxon>asterids</taxon>
        <taxon>lamiids</taxon>
        <taxon>Solanales</taxon>
        <taxon>Solanaceae</taxon>
        <taxon>Solanoideae</taxon>
        <taxon>Solaneae</taxon>
        <taxon>Solanum</taxon>
    </lineage>
</organism>
<keyword evidence="2" id="KW-1185">Reference proteome</keyword>